<gene>
    <name evidence="4" type="ORF">SLEP1_g48274</name>
</gene>
<feature type="region of interest" description="Disordered" evidence="2">
    <location>
        <begin position="411"/>
        <end position="441"/>
    </location>
</feature>
<evidence type="ECO:0000256" key="1">
    <source>
        <dbReference type="PROSITE-ProRule" id="PRU00047"/>
    </source>
</evidence>
<dbReference type="EMBL" id="BPVZ01000143">
    <property type="protein sequence ID" value="GKV40665.1"/>
    <property type="molecule type" value="Genomic_DNA"/>
</dbReference>
<feature type="domain" description="CCHC-type" evidence="3">
    <location>
        <begin position="333"/>
        <end position="347"/>
    </location>
</feature>
<dbReference type="InterPro" id="IPR001878">
    <property type="entry name" value="Znf_CCHC"/>
</dbReference>
<dbReference type="PANTHER" id="PTHR47481:SF21">
    <property type="entry name" value="BASIC-LEUCINE ZIPPER TRANSCRIPTION FACTOR Q-RELATED"/>
    <property type="match status" value="1"/>
</dbReference>
<evidence type="ECO:0000259" key="3">
    <source>
        <dbReference type="PROSITE" id="PS50158"/>
    </source>
</evidence>
<evidence type="ECO:0000256" key="2">
    <source>
        <dbReference type="SAM" id="MobiDB-lite"/>
    </source>
</evidence>
<dbReference type="InterPro" id="IPR036875">
    <property type="entry name" value="Znf_CCHC_sf"/>
</dbReference>
<keyword evidence="1" id="KW-0862">Zinc</keyword>
<feature type="compositionally biased region" description="Polar residues" evidence="2">
    <location>
        <begin position="419"/>
        <end position="441"/>
    </location>
</feature>
<feature type="region of interest" description="Disordered" evidence="2">
    <location>
        <begin position="288"/>
        <end position="323"/>
    </location>
</feature>
<accession>A0AAV5LU17</accession>
<dbReference type="GO" id="GO:0008270">
    <property type="term" value="F:zinc ion binding"/>
    <property type="evidence" value="ECO:0007669"/>
    <property type="project" value="UniProtKB-KW"/>
</dbReference>
<feature type="compositionally biased region" description="Polar residues" evidence="2">
    <location>
        <begin position="290"/>
        <end position="314"/>
    </location>
</feature>
<dbReference type="GO" id="GO:0003676">
    <property type="term" value="F:nucleic acid binding"/>
    <property type="evidence" value="ECO:0007669"/>
    <property type="project" value="InterPro"/>
</dbReference>
<evidence type="ECO:0000313" key="5">
    <source>
        <dbReference type="Proteomes" id="UP001054252"/>
    </source>
</evidence>
<protein>
    <recommendedName>
        <fullName evidence="3">CCHC-type domain-containing protein</fullName>
    </recommendedName>
</protein>
<keyword evidence="1" id="KW-0479">Metal-binding</keyword>
<evidence type="ECO:0000313" key="4">
    <source>
        <dbReference type="EMBL" id="GKV40665.1"/>
    </source>
</evidence>
<proteinExistence type="predicted"/>
<dbReference type="AlphaFoldDB" id="A0AAV5LU17"/>
<dbReference type="SUPFAM" id="SSF57756">
    <property type="entry name" value="Retrovirus zinc finger-like domains"/>
    <property type="match status" value="1"/>
</dbReference>
<keyword evidence="1" id="KW-0863">Zinc-finger</keyword>
<name>A0AAV5LU17_9ROSI</name>
<dbReference type="PROSITE" id="PS50158">
    <property type="entry name" value="ZF_CCHC"/>
    <property type="match status" value="1"/>
</dbReference>
<keyword evidence="5" id="KW-1185">Reference proteome</keyword>
<reference evidence="4 5" key="1">
    <citation type="journal article" date="2021" name="Commun. Biol.">
        <title>The genome of Shorea leprosula (Dipterocarpaceae) highlights the ecological relevance of drought in aseasonal tropical rainforests.</title>
        <authorList>
            <person name="Ng K.K.S."/>
            <person name="Kobayashi M.J."/>
            <person name="Fawcett J.A."/>
            <person name="Hatakeyama M."/>
            <person name="Paape T."/>
            <person name="Ng C.H."/>
            <person name="Ang C.C."/>
            <person name="Tnah L.H."/>
            <person name="Lee C.T."/>
            <person name="Nishiyama T."/>
            <person name="Sese J."/>
            <person name="O'Brien M.J."/>
            <person name="Copetti D."/>
            <person name="Mohd Noor M.I."/>
            <person name="Ong R.C."/>
            <person name="Putra M."/>
            <person name="Sireger I.Z."/>
            <person name="Indrioko S."/>
            <person name="Kosugi Y."/>
            <person name="Izuno A."/>
            <person name="Isagi Y."/>
            <person name="Lee S.L."/>
            <person name="Shimizu K.K."/>
        </authorList>
    </citation>
    <scope>NUCLEOTIDE SEQUENCE [LARGE SCALE GENOMIC DNA]</scope>
    <source>
        <strain evidence="4">214</strain>
    </source>
</reference>
<comment type="caution">
    <text evidence="4">The sequence shown here is derived from an EMBL/GenBank/DDBJ whole genome shotgun (WGS) entry which is preliminary data.</text>
</comment>
<organism evidence="4 5">
    <name type="scientific">Rubroshorea leprosula</name>
    <dbReference type="NCBI Taxonomy" id="152421"/>
    <lineage>
        <taxon>Eukaryota</taxon>
        <taxon>Viridiplantae</taxon>
        <taxon>Streptophyta</taxon>
        <taxon>Embryophyta</taxon>
        <taxon>Tracheophyta</taxon>
        <taxon>Spermatophyta</taxon>
        <taxon>Magnoliopsida</taxon>
        <taxon>eudicotyledons</taxon>
        <taxon>Gunneridae</taxon>
        <taxon>Pentapetalae</taxon>
        <taxon>rosids</taxon>
        <taxon>malvids</taxon>
        <taxon>Malvales</taxon>
        <taxon>Dipterocarpaceae</taxon>
        <taxon>Rubroshorea</taxon>
    </lineage>
</organism>
<dbReference type="PANTHER" id="PTHR47481">
    <property type="match status" value="1"/>
</dbReference>
<dbReference type="Pfam" id="PF14223">
    <property type="entry name" value="Retrotran_gag_2"/>
    <property type="match status" value="1"/>
</dbReference>
<feature type="region of interest" description="Disordered" evidence="2">
    <location>
        <begin position="1"/>
        <end position="34"/>
    </location>
</feature>
<dbReference type="Proteomes" id="UP001054252">
    <property type="component" value="Unassembled WGS sequence"/>
</dbReference>
<sequence>MADHSPPNSPSSSTSSSTSSNNRKTDTLVVTTSQEPKSNKNIIVMFNPTQFPLKLTPNNYLTEKEQITSLMTTYRLLDFLEGTKPCPAIPSLAEQIPDSPFDIWVRQDQALRHALITAVSDSIAPRIATARTSNQAWLALEKLYANRSTTRYVIWRDRLHNLRSEGKTMTEYLDHIKMIVDELENMCRSVSNEELSVHVMNGLGPEFQEFCASIRACETPLPFEDFQDRLLAHEEALRREERRLKATPIVAHHAAAQKRNFRTPNSFCSTSGPNFPSNNFVTNRPIYAGNGSSQQPTSHSWNKPNKYYNQPRQQFNRRKNENWRPNNARNFNCQLCNQLGHFANNCPYFHVQAQAPMANYASSSGLSRNKWLIDSGANNHITNDLANLALHSEYDGPEELQIGDGSGLEITHIGEESSHGGNSASRAKQTRSLPNSRQGKF</sequence>
<feature type="compositionally biased region" description="Low complexity" evidence="2">
    <location>
        <begin position="10"/>
        <end position="22"/>
    </location>
</feature>